<dbReference type="GO" id="GO:0005829">
    <property type="term" value="C:cytosol"/>
    <property type="evidence" value="ECO:0007669"/>
    <property type="project" value="TreeGrafter"/>
</dbReference>
<dbReference type="AlphaFoldDB" id="A0A7C4LL91"/>
<dbReference type="GO" id="GO:0006402">
    <property type="term" value="P:mRNA catabolic process"/>
    <property type="evidence" value="ECO:0007669"/>
    <property type="project" value="TreeGrafter"/>
</dbReference>
<dbReference type="Pfam" id="PF00773">
    <property type="entry name" value="RNB"/>
    <property type="match status" value="1"/>
</dbReference>
<evidence type="ECO:0000313" key="10">
    <source>
        <dbReference type="EMBL" id="HGT38419.1"/>
    </source>
</evidence>
<keyword evidence="4 7" id="KW-0378">Hydrolase</keyword>
<dbReference type="Gene3D" id="2.40.50.140">
    <property type="entry name" value="Nucleic acid-binding proteins"/>
    <property type="match status" value="1"/>
</dbReference>
<keyword evidence="8" id="KW-0175">Coiled coil</keyword>
<dbReference type="InterPro" id="IPR050180">
    <property type="entry name" value="RNR_Ribonuclease"/>
</dbReference>
<dbReference type="PANTHER" id="PTHR23355:SF9">
    <property type="entry name" value="DIS3-LIKE EXONUCLEASE 2"/>
    <property type="match status" value="1"/>
</dbReference>
<dbReference type="SMART" id="SM00316">
    <property type="entry name" value="S1"/>
    <property type="match status" value="1"/>
</dbReference>
<keyword evidence="6 7" id="KW-0694">RNA-binding</keyword>
<dbReference type="InterPro" id="IPR011805">
    <property type="entry name" value="RNase_R"/>
</dbReference>
<comment type="similarity">
    <text evidence="7">Belongs to the RNR ribonuclease family. RNase R subfamily.</text>
</comment>
<dbReference type="InterPro" id="IPR012340">
    <property type="entry name" value="NA-bd_OB-fold"/>
</dbReference>
<evidence type="ECO:0000256" key="4">
    <source>
        <dbReference type="ARBA" id="ARBA00022801"/>
    </source>
</evidence>
<accession>A0A7C4LL91</accession>
<name>A0A7C4LL91_9PLAN</name>
<gene>
    <name evidence="7 10" type="primary">rnr</name>
    <name evidence="10" type="ORF">ENS64_04045</name>
</gene>
<evidence type="ECO:0000256" key="1">
    <source>
        <dbReference type="ARBA" id="ARBA00001849"/>
    </source>
</evidence>
<dbReference type="EMBL" id="DSVQ01000007">
    <property type="protein sequence ID" value="HGT38419.1"/>
    <property type="molecule type" value="Genomic_DNA"/>
</dbReference>
<sequence>MPDFSRQILHYFEQPEARPQRPKELARWLRIKQSQAAPFLAAIETLIEAGQLHRAANGTISKARPPSAVGLTGTIRRTSRGVGYFTPAVSLPEGSDSELAAVQVEEPVYIAPEDLAGALTGDEVRVVLLKRRRSHGQRCGRVVEVLRRARSTFVGVYHELHGRGFVTVDAAVFDEPVAVGDPGAKGARPNDKVVFEMVQFPTPKRAAEGVIIQVLGPRGKPGVDTLSIIHEFQLPDEFPEAVLEEARAQAERFDPDDLRGRLDLTGETIITIDPVDARDFDDAISLTQSPDGHWRLGVHIADVAHFVPSGSDMDREARRRGNSVYLPDRVLPMLPEVLSNGLASLQQDHVRYTKSVFIDFTPDGVPTHTELANSAIKVTRRFAYEEVLPILQHPSKHGRRIPAPVRALLERMHRLAMILRKRRFARGALDLQLPEVKLDLDKDGQVCGAHRVLHDESHQIIEEFMLAANIAVAQTLARRGLAYLHRVHAPPDEKKLRDLGEFVRGLGLSARPWLGRRELQALLDQVRGRPTEYPISYALLRSLKQAEYSPADIGHFALAEEDYCHFTSPIRRYPDLTVHRLVDALLRDPGKVRAPSEAELVRLGEHCSETERRADAAERELIKVKLLAFLSTRIGWQMEATITGVERFGLFCQGQELPAEGLVHVNTLPPDQYEYDARRHTLLARRSGTLYRLGDIVRVEVAAVDLHRRLLELTLVAGRKSRRRS</sequence>
<organism evidence="10">
    <name type="scientific">Schlesneria paludicola</name>
    <dbReference type="NCBI Taxonomy" id="360056"/>
    <lineage>
        <taxon>Bacteria</taxon>
        <taxon>Pseudomonadati</taxon>
        <taxon>Planctomycetota</taxon>
        <taxon>Planctomycetia</taxon>
        <taxon>Planctomycetales</taxon>
        <taxon>Planctomycetaceae</taxon>
        <taxon>Schlesneria</taxon>
    </lineage>
</organism>
<dbReference type="PROSITE" id="PS50126">
    <property type="entry name" value="S1"/>
    <property type="match status" value="1"/>
</dbReference>
<dbReference type="PANTHER" id="PTHR23355">
    <property type="entry name" value="RIBONUCLEASE"/>
    <property type="match status" value="1"/>
</dbReference>
<dbReference type="GO" id="GO:0008859">
    <property type="term" value="F:exoribonuclease II activity"/>
    <property type="evidence" value="ECO:0007669"/>
    <property type="project" value="UniProtKB-UniRule"/>
</dbReference>
<proteinExistence type="inferred from homology"/>
<evidence type="ECO:0000256" key="5">
    <source>
        <dbReference type="ARBA" id="ARBA00022839"/>
    </source>
</evidence>
<comment type="function">
    <text evidence="7">3'-5' exoribonuclease that releases 5'-nucleoside monophosphates and is involved in maturation of structured RNAs.</text>
</comment>
<comment type="caution">
    <text evidence="10">The sequence shown here is derived from an EMBL/GenBank/DDBJ whole genome shotgun (WGS) entry which is preliminary data.</text>
</comment>
<dbReference type="Pfam" id="PF17876">
    <property type="entry name" value="CSD2"/>
    <property type="match status" value="1"/>
</dbReference>
<evidence type="ECO:0000256" key="7">
    <source>
        <dbReference type="HAMAP-Rule" id="MF_01895"/>
    </source>
</evidence>
<feature type="domain" description="S1 motif" evidence="9">
    <location>
        <begin position="635"/>
        <end position="716"/>
    </location>
</feature>
<evidence type="ECO:0000259" key="9">
    <source>
        <dbReference type="PROSITE" id="PS50126"/>
    </source>
</evidence>
<dbReference type="GO" id="GO:0003723">
    <property type="term" value="F:RNA binding"/>
    <property type="evidence" value="ECO:0007669"/>
    <property type="project" value="UniProtKB-UniRule"/>
</dbReference>
<dbReference type="InterPro" id="IPR040476">
    <property type="entry name" value="CSD2"/>
</dbReference>
<keyword evidence="3 7" id="KW-0540">Nuclease</keyword>
<evidence type="ECO:0000256" key="2">
    <source>
        <dbReference type="ARBA" id="ARBA00022490"/>
    </source>
</evidence>
<dbReference type="InterPro" id="IPR004476">
    <property type="entry name" value="RNase_II/RNase_R"/>
</dbReference>
<dbReference type="InterPro" id="IPR003029">
    <property type="entry name" value="S1_domain"/>
</dbReference>
<dbReference type="NCBIfam" id="TIGR00358">
    <property type="entry name" value="3_prime_RNase"/>
    <property type="match status" value="1"/>
</dbReference>
<dbReference type="SMART" id="SM00955">
    <property type="entry name" value="RNB"/>
    <property type="match status" value="1"/>
</dbReference>
<dbReference type="EC" id="3.1.13.1" evidence="7"/>
<dbReference type="NCBIfam" id="TIGR02063">
    <property type="entry name" value="RNase_R"/>
    <property type="match status" value="1"/>
</dbReference>
<evidence type="ECO:0000256" key="8">
    <source>
        <dbReference type="SAM" id="Coils"/>
    </source>
</evidence>
<protein>
    <recommendedName>
        <fullName evidence="7">Ribonuclease R</fullName>
        <shortName evidence="7">RNase R</shortName>
        <ecNumber evidence="7">3.1.13.1</ecNumber>
    </recommendedName>
</protein>
<dbReference type="Pfam" id="PF00575">
    <property type="entry name" value="S1"/>
    <property type="match status" value="1"/>
</dbReference>
<evidence type="ECO:0000256" key="3">
    <source>
        <dbReference type="ARBA" id="ARBA00022722"/>
    </source>
</evidence>
<dbReference type="InterPro" id="IPR001900">
    <property type="entry name" value="RNase_II/R"/>
</dbReference>
<dbReference type="SUPFAM" id="SSF50249">
    <property type="entry name" value="Nucleic acid-binding proteins"/>
    <property type="match status" value="2"/>
</dbReference>
<evidence type="ECO:0000256" key="6">
    <source>
        <dbReference type="ARBA" id="ARBA00022884"/>
    </source>
</evidence>
<feature type="coiled-coil region" evidence="8">
    <location>
        <begin position="600"/>
        <end position="627"/>
    </location>
</feature>
<comment type="catalytic activity">
    <reaction evidence="1 7">
        <text>Exonucleolytic cleavage in the 3'- to 5'-direction to yield nucleoside 5'-phosphates.</text>
        <dbReference type="EC" id="3.1.13.1"/>
    </reaction>
</comment>
<dbReference type="CDD" id="cd04471">
    <property type="entry name" value="S1_RNase_R"/>
    <property type="match status" value="1"/>
</dbReference>
<comment type="subcellular location">
    <subcellularLocation>
        <location evidence="7">Cytoplasm</location>
    </subcellularLocation>
</comment>
<keyword evidence="5 7" id="KW-0269">Exonuclease</keyword>
<dbReference type="HAMAP" id="MF_01895">
    <property type="entry name" value="RNase_R"/>
    <property type="match status" value="1"/>
</dbReference>
<keyword evidence="2 7" id="KW-0963">Cytoplasm</keyword>
<reference evidence="10" key="1">
    <citation type="journal article" date="2020" name="mSystems">
        <title>Genome- and Community-Level Interaction Insights into Carbon Utilization and Element Cycling Functions of Hydrothermarchaeota in Hydrothermal Sediment.</title>
        <authorList>
            <person name="Zhou Z."/>
            <person name="Liu Y."/>
            <person name="Xu W."/>
            <person name="Pan J."/>
            <person name="Luo Z.H."/>
            <person name="Li M."/>
        </authorList>
    </citation>
    <scope>NUCLEOTIDE SEQUENCE [LARGE SCALE GENOMIC DNA]</scope>
    <source>
        <strain evidence="10">SpSt-508</strain>
    </source>
</reference>